<evidence type="ECO:0000313" key="3">
    <source>
        <dbReference type="Proteomes" id="UP000094313"/>
    </source>
</evidence>
<gene>
    <name evidence="2" type="ORF">BFS30_00750</name>
</gene>
<dbReference type="GO" id="GO:0005524">
    <property type="term" value="F:ATP binding"/>
    <property type="evidence" value="ECO:0007669"/>
    <property type="project" value="UniProtKB-KW"/>
</dbReference>
<dbReference type="Gene3D" id="3.40.50.620">
    <property type="entry name" value="HUPs"/>
    <property type="match status" value="1"/>
</dbReference>
<dbReference type="PIRSF" id="PIRSF039123">
    <property type="entry name" value="Diphthamide_synthase"/>
    <property type="match status" value="1"/>
</dbReference>
<dbReference type="SUPFAM" id="SSF52402">
    <property type="entry name" value="Adenine nucleotide alpha hydrolases-like"/>
    <property type="match status" value="1"/>
</dbReference>
<dbReference type="EMBL" id="CP017141">
    <property type="protein sequence ID" value="AOM75826.1"/>
    <property type="molecule type" value="Genomic_DNA"/>
</dbReference>
<accession>A0A1D7QAV6</accession>
<dbReference type="Proteomes" id="UP000094313">
    <property type="component" value="Chromosome"/>
</dbReference>
<dbReference type="RefSeq" id="WP_069377524.1">
    <property type="nucleotide sequence ID" value="NZ_CP017141.1"/>
</dbReference>
<dbReference type="NCBIfam" id="TIGR00290">
    <property type="entry name" value="MJ0570_dom"/>
    <property type="match status" value="1"/>
</dbReference>
<dbReference type="InterPro" id="IPR030662">
    <property type="entry name" value="DPH6/MJ0570"/>
</dbReference>
<keyword evidence="2" id="KW-0547">Nucleotide-binding</keyword>
<proteinExistence type="predicted"/>
<organism evidence="2 3">
    <name type="scientific">Pedobacter steynii</name>
    <dbReference type="NCBI Taxonomy" id="430522"/>
    <lineage>
        <taxon>Bacteria</taxon>
        <taxon>Pseudomonadati</taxon>
        <taxon>Bacteroidota</taxon>
        <taxon>Sphingobacteriia</taxon>
        <taxon>Sphingobacteriales</taxon>
        <taxon>Sphingobacteriaceae</taxon>
        <taxon>Pedobacter</taxon>
    </lineage>
</organism>
<dbReference type="InterPro" id="IPR002761">
    <property type="entry name" value="Diphthami_syn_dom"/>
</dbReference>
<protein>
    <submittedName>
        <fullName evidence="2">ATP-binding protein</fullName>
    </submittedName>
</protein>
<feature type="domain" description="Diphthamide synthase" evidence="1">
    <location>
        <begin position="10"/>
        <end position="200"/>
    </location>
</feature>
<sequence length="231" mass="26394">MSKEISLFNWSGGKDSCLALHHILADERFEVRYLLTTVNEAFNRISMHGVREELLVKQAKNIGIPLYQIRLPESPKMEDYENSMHGHLTQLKKEGITHSIFGDIFLEDLKNYREAKLQEVGLKAVFPLWKQDTKAIIREFIALGYKTVIVCTQEGLEDFCGRVIDEHFIDDLPPGIDPCGENGEFHTFVFDGPIFKSPLPFTLGEKVFKTFPSPLSTSEKPAGYWYIDLLP</sequence>
<dbReference type="KEGG" id="psty:BFS30_00750"/>
<name>A0A1D7QAV6_9SPHI</name>
<keyword evidence="3" id="KW-1185">Reference proteome</keyword>
<evidence type="ECO:0000313" key="2">
    <source>
        <dbReference type="EMBL" id="AOM75826.1"/>
    </source>
</evidence>
<dbReference type="Gene3D" id="3.90.1490.10">
    <property type="entry name" value="putative n-type atp pyrophosphatase, domain 2"/>
    <property type="match status" value="1"/>
</dbReference>
<dbReference type="AlphaFoldDB" id="A0A1D7QAV6"/>
<reference evidence="2 3" key="1">
    <citation type="submission" date="2016-08" db="EMBL/GenBank/DDBJ databases">
        <authorList>
            <person name="Seilhamer J.J."/>
        </authorList>
    </citation>
    <scope>NUCLEOTIDE SEQUENCE [LARGE SCALE GENOMIC DNA]</scope>
    <source>
        <strain evidence="2 3">DX4</strain>
    </source>
</reference>
<keyword evidence="2" id="KW-0067">ATP-binding</keyword>
<dbReference type="Pfam" id="PF01902">
    <property type="entry name" value="Diphthami_syn_2"/>
    <property type="match status" value="1"/>
</dbReference>
<dbReference type="OrthoDB" id="3572539at2"/>
<dbReference type="CDD" id="cd01994">
    <property type="entry name" value="AANH_PF0828-like"/>
    <property type="match status" value="1"/>
</dbReference>
<evidence type="ECO:0000259" key="1">
    <source>
        <dbReference type="Pfam" id="PF01902"/>
    </source>
</evidence>
<dbReference type="InterPro" id="IPR014729">
    <property type="entry name" value="Rossmann-like_a/b/a_fold"/>
</dbReference>